<dbReference type="GO" id="GO:0004175">
    <property type="term" value="F:endopeptidase activity"/>
    <property type="evidence" value="ECO:0007669"/>
    <property type="project" value="UniProtKB-ARBA"/>
</dbReference>
<keyword evidence="1" id="KW-0472">Membrane</keyword>
<comment type="caution">
    <text evidence="3">The sequence shown here is derived from an EMBL/GenBank/DDBJ whole genome shotgun (WGS) entry which is preliminary data.</text>
</comment>
<dbReference type="Proteomes" id="UP000813420">
    <property type="component" value="Unassembled WGS sequence"/>
</dbReference>
<evidence type="ECO:0000313" key="4">
    <source>
        <dbReference type="Proteomes" id="UP000813420"/>
    </source>
</evidence>
<proteinExistence type="predicted"/>
<feature type="transmembrane region" description="Helical" evidence="1">
    <location>
        <begin position="245"/>
        <end position="263"/>
    </location>
</feature>
<gene>
    <name evidence="3" type="ORF">K8V39_08125</name>
</gene>
<dbReference type="GO" id="GO:0080120">
    <property type="term" value="P:CAAX-box protein maturation"/>
    <property type="evidence" value="ECO:0007669"/>
    <property type="project" value="UniProtKB-ARBA"/>
</dbReference>
<keyword evidence="1" id="KW-0812">Transmembrane</keyword>
<reference evidence="3" key="2">
    <citation type="submission" date="2021-09" db="EMBL/GenBank/DDBJ databases">
        <authorList>
            <person name="Gilroy R."/>
        </authorList>
    </citation>
    <scope>NUCLEOTIDE SEQUENCE</scope>
    <source>
        <strain evidence="3">USAMLcec4-12693</strain>
    </source>
</reference>
<dbReference type="InterPro" id="IPR052710">
    <property type="entry name" value="CAAX_protease"/>
</dbReference>
<protein>
    <submittedName>
        <fullName evidence="3">CPBP family intramembrane metalloprotease</fullName>
    </submittedName>
</protein>
<evidence type="ECO:0000259" key="2">
    <source>
        <dbReference type="Pfam" id="PF02517"/>
    </source>
</evidence>
<name>A0A9D2VYC7_9FIRM</name>
<feature type="transmembrane region" description="Helical" evidence="1">
    <location>
        <begin position="275"/>
        <end position="295"/>
    </location>
</feature>
<feature type="transmembrane region" description="Helical" evidence="1">
    <location>
        <begin position="163"/>
        <end position="182"/>
    </location>
</feature>
<feature type="transmembrane region" description="Helical" evidence="1">
    <location>
        <begin position="203"/>
        <end position="233"/>
    </location>
</feature>
<dbReference type="EMBL" id="DYXE01000071">
    <property type="protein sequence ID" value="HJH50214.1"/>
    <property type="molecule type" value="Genomic_DNA"/>
</dbReference>
<evidence type="ECO:0000313" key="3">
    <source>
        <dbReference type="EMBL" id="HJH50214.1"/>
    </source>
</evidence>
<dbReference type="PANTHER" id="PTHR36435:SF1">
    <property type="entry name" value="CAAX AMINO TERMINAL PROTEASE FAMILY PROTEIN"/>
    <property type="match status" value="1"/>
</dbReference>
<keyword evidence="3" id="KW-0645">Protease</keyword>
<dbReference type="InterPro" id="IPR003675">
    <property type="entry name" value="Rce1/LyrA-like_dom"/>
</dbReference>
<dbReference type="GO" id="GO:0008237">
    <property type="term" value="F:metallopeptidase activity"/>
    <property type="evidence" value="ECO:0007669"/>
    <property type="project" value="UniProtKB-KW"/>
</dbReference>
<reference evidence="3" key="1">
    <citation type="journal article" date="2021" name="PeerJ">
        <title>Extensive microbial diversity within the chicken gut microbiome revealed by metagenomics and culture.</title>
        <authorList>
            <person name="Gilroy R."/>
            <person name="Ravi A."/>
            <person name="Getino M."/>
            <person name="Pursley I."/>
            <person name="Horton D.L."/>
            <person name="Alikhan N.F."/>
            <person name="Baker D."/>
            <person name="Gharbi K."/>
            <person name="Hall N."/>
            <person name="Watson M."/>
            <person name="Adriaenssens E.M."/>
            <person name="Foster-Nyarko E."/>
            <person name="Jarju S."/>
            <person name="Secka A."/>
            <person name="Antonio M."/>
            <person name="Oren A."/>
            <person name="Chaudhuri R.R."/>
            <person name="La Ragione R."/>
            <person name="Hildebrand F."/>
            <person name="Pallen M.J."/>
        </authorList>
    </citation>
    <scope>NUCLEOTIDE SEQUENCE</scope>
    <source>
        <strain evidence="3">USAMLcec4-12693</strain>
    </source>
</reference>
<accession>A0A9D2VYC7</accession>
<dbReference type="AlphaFoldDB" id="A0A9D2VYC7"/>
<keyword evidence="1" id="KW-1133">Transmembrane helix</keyword>
<feature type="transmembrane region" description="Helical" evidence="1">
    <location>
        <begin position="29"/>
        <end position="53"/>
    </location>
</feature>
<dbReference type="RefSeq" id="WP_277272239.1">
    <property type="nucleotide sequence ID" value="NZ_DYXE01000071.1"/>
</dbReference>
<feature type="transmembrane region" description="Helical" evidence="1">
    <location>
        <begin position="122"/>
        <end position="143"/>
    </location>
</feature>
<organism evidence="3 4">
    <name type="scientific">Merdimonas faecis</name>
    <dbReference type="NCBI Taxonomy" id="1653435"/>
    <lineage>
        <taxon>Bacteria</taxon>
        <taxon>Bacillati</taxon>
        <taxon>Bacillota</taxon>
        <taxon>Clostridia</taxon>
        <taxon>Lachnospirales</taxon>
        <taxon>Lachnospiraceae</taxon>
        <taxon>Merdimonas</taxon>
    </lineage>
</organism>
<feature type="transmembrane region" description="Helical" evidence="1">
    <location>
        <begin position="85"/>
        <end position="102"/>
    </location>
</feature>
<keyword evidence="3" id="KW-0482">Metalloprotease</keyword>
<keyword evidence="3" id="KW-0378">Hydrolase</keyword>
<feature type="domain" description="CAAX prenyl protease 2/Lysostaphin resistance protein A-like" evidence="2">
    <location>
        <begin position="167"/>
        <end position="254"/>
    </location>
</feature>
<sequence length="314" mass="35544">MEQQQGRPTPPMPPENYGKRMWQLWGPILIKWGIEFLVSMIAMTVLAMVYQVANPDAFTAALNSEQSMIDLYNQLLEQYLKSSTLIQGMTAFVIIPVMWIFFHRDRVKERMMGIVPNKKAPLWKYAAVMLMSLTLCLGLNNLINIGNLAASDEAYTQTIQALYSAAFPVQIVCLGILVPISEELVFRGLLFQRLRERGTFLQAALYSAVVFGLMHMNMVQMLYGFILGMMLAYVYEKYGSVKAPILAHMTMNLLSVTATKIGLMDWMMEDIMRVGTVTVICAAVAATMFVFIQRIEEKPDQPEKKDHNEKVAAM</sequence>
<dbReference type="Pfam" id="PF02517">
    <property type="entry name" value="Rce1-like"/>
    <property type="match status" value="1"/>
</dbReference>
<dbReference type="PANTHER" id="PTHR36435">
    <property type="entry name" value="SLR1288 PROTEIN"/>
    <property type="match status" value="1"/>
</dbReference>
<evidence type="ECO:0000256" key="1">
    <source>
        <dbReference type="SAM" id="Phobius"/>
    </source>
</evidence>